<evidence type="ECO:0000313" key="10">
    <source>
        <dbReference type="EMBL" id="RLL47008.1"/>
    </source>
</evidence>
<dbReference type="EMBL" id="RCHR01000002">
    <property type="protein sequence ID" value="RLL47008.1"/>
    <property type="molecule type" value="Genomic_DNA"/>
</dbReference>
<dbReference type="RefSeq" id="WP_121522259.1">
    <property type="nucleotide sequence ID" value="NZ_RCHR01000002.1"/>
</dbReference>
<keyword evidence="6 9" id="KW-0769">Symport</keyword>
<feature type="transmembrane region" description="Helical" evidence="9">
    <location>
        <begin position="173"/>
        <end position="194"/>
    </location>
</feature>
<evidence type="ECO:0000256" key="4">
    <source>
        <dbReference type="ARBA" id="ARBA00022475"/>
    </source>
</evidence>
<evidence type="ECO:0000256" key="5">
    <source>
        <dbReference type="ARBA" id="ARBA00022692"/>
    </source>
</evidence>
<keyword evidence="3 9" id="KW-0813">Transport</keyword>
<dbReference type="NCBIfam" id="TIGR00835">
    <property type="entry name" value="agcS"/>
    <property type="match status" value="1"/>
</dbReference>
<sequence length="506" mass="54337">MDFAAITSKVAELIWSNGLVYLLIGAGIYFSVLMKFPQLRLFKDMVYHLLNGRDSAKGVSSFQSFAMALGGRVGVGNIAGVATAIYFGGPGAVFWMWMIAFLGAGSAYIESALAQVWKQDVADDYRGGPAYYIEKGLKNKPLAVLVAIVTIIATGFTGPGVQAFNIAESANDAFGITPVVTGIIVAGLFAFVIFGGIKRIAKVAELVVPFMAVAYIILALVIMFFNIKDVPEIFALIFSSTFNLNAAYGAIFGHAIMWGVKRGLYSNEAGQGTGALAAGTAEVSHPAKLGLVQGFSVYVDTLLVCTATAIMIISTGSYNVVNPAGGFLAENMPGVEGGTAFAQEAIDLLIPGFGSPFIAIAIFFFAFTTLIAFGVYAESNVAYLFRNNKHFSTISFSIKTILVISIFYGTIRSSMVAWNLADIGVGMMAWLNIIVIILLTKPGLATLRDYEEQKRMGLDPVFIPERCGIKNAELWNEITEKKYPEQLAALKERDGTGLKKEETNVN</sequence>
<comment type="similarity">
    <text evidence="2 9">Belongs to the alanine or glycine:cation symporter (AGCS) (TC 2.A.25) family.</text>
</comment>
<accession>A0A498DBR4</accession>
<dbReference type="PRINTS" id="PR00175">
    <property type="entry name" value="NAALASMPORT"/>
</dbReference>
<protein>
    <submittedName>
        <fullName evidence="10">Alanine:cation symporter family protein</fullName>
    </submittedName>
</protein>
<dbReference type="Pfam" id="PF01235">
    <property type="entry name" value="Na_Ala_symp"/>
    <property type="match status" value="1"/>
</dbReference>
<keyword evidence="5 9" id="KW-0812">Transmembrane</keyword>
<dbReference type="PANTHER" id="PTHR30330">
    <property type="entry name" value="AGSS FAMILY TRANSPORTER, SODIUM-ALANINE"/>
    <property type="match status" value="1"/>
</dbReference>
<evidence type="ECO:0000256" key="1">
    <source>
        <dbReference type="ARBA" id="ARBA00004651"/>
    </source>
</evidence>
<dbReference type="GO" id="GO:0005886">
    <property type="term" value="C:plasma membrane"/>
    <property type="evidence" value="ECO:0007669"/>
    <property type="project" value="UniProtKB-SubCell"/>
</dbReference>
<keyword evidence="11" id="KW-1185">Reference proteome</keyword>
<keyword evidence="7 9" id="KW-1133">Transmembrane helix</keyword>
<evidence type="ECO:0000256" key="6">
    <source>
        <dbReference type="ARBA" id="ARBA00022847"/>
    </source>
</evidence>
<dbReference type="FunFam" id="1.20.1740.10:FF:000004">
    <property type="entry name" value="Sodium:alanine symporter family protein"/>
    <property type="match status" value="1"/>
</dbReference>
<reference evidence="10 11" key="1">
    <citation type="submission" date="2018-10" db="EMBL/GenBank/DDBJ databases">
        <title>Oceanobacillus sp. YLB-02 draft genome.</title>
        <authorList>
            <person name="Yu L."/>
        </authorList>
    </citation>
    <scope>NUCLEOTIDE SEQUENCE [LARGE SCALE GENOMIC DNA]</scope>
    <source>
        <strain evidence="10 11">YLB-02</strain>
    </source>
</reference>
<dbReference type="Gene3D" id="1.20.1740.10">
    <property type="entry name" value="Amino acid/polyamine transporter I"/>
    <property type="match status" value="1"/>
</dbReference>
<dbReference type="Proteomes" id="UP000270219">
    <property type="component" value="Unassembled WGS sequence"/>
</dbReference>
<evidence type="ECO:0000256" key="2">
    <source>
        <dbReference type="ARBA" id="ARBA00009261"/>
    </source>
</evidence>
<evidence type="ECO:0000256" key="3">
    <source>
        <dbReference type="ARBA" id="ARBA00022448"/>
    </source>
</evidence>
<dbReference type="GO" id="GO:0005283">
    <property type="term" value="F:amino acid:sodium symporter activity"/>
    <property type="evidence" value="ECO:0007669"/>
    <property type="project" value="InterPro"/>
</dbReference>
<proteinExistence type="inferred from homology"/>
<feature type="transmembrane region" description="Helical" evidence="9">
    <location>
        <begin position="233"/>
        <end position="256"/>
    </location>
</feature>
<feature type="transmembrane region" description="Helical" evidence="9">
    <location>
        <begin position="142"/>
        <end position="161"/>
    </location>
</feature>
<feature type="transmembrane region" description="Helical" evidence="9">
    <location>
        <begin position="13"/>
        <end position="33"/>
    </location>
</feature>
<feature type="transmembrane region" description="Helical" evidence="9">
    <location>
        <begin position="206"/>
        <end position="227"/>
    </location>
</feature>
<dbReference type="OrthoDB" id="9804874at2"/>
<dbReference type="InterPro" id="IPR001463">
    <property type="entry name" value="Na/Ala_symport"/>
</dbReference>
<keyword evidence="8 9" id="KW-0472">Membrane</keyword>
<feature type="transmembrane region" description="Helical" evidence="9">
    <location>
        <begin position="65"/>
        <end position="86"/>
    </location>
</feature>
<evidence type="ECO:0000256" key="8">
    <source>
        <dbReference type="ARBA" id="ARBA00023136"/>
    </source>
</evidence>
<feature type="transmembrane region" description="Helical" evidence="9">
    <location>
        <begin position="391"/>
        <end position="411"/>
    </location>
</feature>
<feature type="transmembrane region" description="Helical" evidence="9">
    <location>
        <begin position="357"/>
        <end position="379"/>
    </location>
</feature>
<dbReference type="PROSITE" id="PS00873">
    <property type="entry name" value="NA_ALANINE_SYMP"/>
    <property type="match status" value="1"/>
</dbReference>
<comment type="caution">
    <text evidence="10">The sequence shown here is derived from an EMBL/GenBank/DDBJ whole genome shotgun (WGS) entry which is preliminary data.</text>
</comment>
<dbReference type="AlphaFoldDB" id="A0A498DBR4"/>
<keyword evidence="4 9" id="KW-1003">Cell membrane</keyword>
<name>A0A498DBR4_9BACI</name>
<comment type="subcellular location">
    <subcellularLocation>
        <location evidence="1 9">Cell membrane</location>
        <topology evidence="1 9">Multi-pass membrane protein</topology>
    </subcellularLocation>
</comment>
<feature type="transmembrane region" description="Helical" evidence="9">
    <location>
        <begin position="297"/>
        <end position="318"/>
    </location>
</feature>
<dbReference type="PANTHER" id="PTHR30330:SF7">
    <property type="entry name" value="SODIUM_PROTON-DEPENDENT ALANINE CARRIER PROTEIN YRBD-RELATED"/>
    <property type="match status" value="1"/>
</dbReference>
<feature type="transmembrane region" description="Helical" evidence="9">
    <location>
        <begin position="417"/>
        <end position="439"/>
    </location>
</feature>
<organism evidence="10 11">
    <name type="scientific">Oceanobacillus piezotolerans</name>
    <dbReference type="NCBI Taxonomy" id="2448030"/>
    <lineage>
        <taxon>Bacteria</taxon>
        <taxon>Bacillati</taxon>
        <taxon>Bacillota</taxon>
        <taxon>Bacilli</taxon>
        <taxon>Bacillales</taxon>
        <taxon>Bacillaceae</taxon>
        <taxon>Oceanobacillus</taxon>
    </lineage>
</organism>
<gene>
    <name evidence="10" type="ORF">D8M04_07395</name>
</gene>
<evidence type="ECO:0000256" key="9">
    <source>
        <dbReference type="RuleBase" id="RU363064"/>
    </source>
</evidence>
<evidence type="ECO:0000256" key="7">
    <source>
        <dbReference type="ARBA" id="ARBA00022989"/>
    </source>
</evidence>
<evidence type="ECO:0000313" key="11">
    <source>
        <dbReference type="Proteomes" id="UP000270219"/>
    </source>
</evidence>